<evidence type="ECO:0000256" key="6">
    <source>
        <dbReference type="ARBA" id="ARBA00023136"/>
    </source>
</evidence>
<keyword evidence="6 7" id="KW-0472">Membrane</keyword>
<reference evidence="10" key="1">
    <citation type="submission" date="2016-10" db="EMBL/GenBank/DDBJ databases">
        <authorList>
            <person name="Varghese N."/>
            <person name="Submissions S."/>
        </authorList>
    </citation>
    <scope>NUCLEOTIDE SEQUENCE [LARGE SCALE GENOMIC DNA]</scope>
    <source>
        <strain evidence="10">DSM 44268</strain>
    </source>
</reference>
<evidence type="ECO:0000256" key="7">
    <source>
        <dbReference type="RuleBase" id="RU366058"/>
    </source>
</evidence>
<dbReference type="Proteomes" id="UP000199406">
    <property type="component" value="Unassembled WGS sequence"/>
</dbReference>
<dbReference type="AlphaFoldDB" id="A0A1G7LPY3"/>
<evidence type="ECO:0000313" key="10">
    <source>
        <dbReference type="Proteomes" id="UP000199406"/>
    </source>
</evidence>
<feature type="transmembrane region" description="Helical" evidence="7">
    <location>
        <begin position="73"/>
        <end position="97"/>
    </location>
</feature>
<evidence type="ECO:0000259" key="8">
    <source>
        <dbReference type="Pfam" id="PF09335"/>
    </source>
</evidence>
<keyword evidence="3 7" id="KW-1003">Cell membrane</keyword>
<evidence type="ECO:0000256" key="1">
    <source>
        <dbReference type="ARBA" id="ARBA00004651"/>
    </source>
</evidence>
<evidence type="ECO:0000313" key="9">
    <source>
        <dbReference type="EMBL" id="SDF51592.1"/>
    </source>
</evidence>
<dbReference type="InterPro" id="IPR032816">
    <property type="entry name" value="VTT_dom"/>
</dbReference>
<dbReference type="PANTHER" id="PTHR12677:SF59">
    <property type="entry name" value="GOLGI APPARATUS MEMBRANE PROTEIN TVP38-RELATED"/>
    <property type="match status" value="1"/>
</dbReference>
<feature type="transmembrane region" description="Helical" evidence="7">
    <location>
        <begin position="159"/>
        <end position="180"/>
    </location>
</feature>
<dbReference type="OrthoDB" id="5242213at2"/>
<dbReference type="EMBL" id="FNBT01000004">
    <property type="protein sequence ID" value="SDF51592.1"/>
    <property type="molecule type" value="Genomic_DNA"/>
</dbReference>
<gene>
    <name evidence="9" type="ORF">SAMN05660662_2447</name>
</gene>
<evidence type="ECO:0000256" key="2">
    <source>
        <dbReference type="ARBA" id="ARBA00008640"/>
    </source>
</evidence>
<dbReference type="GO" id="GO:0005886">
    <property type="term" value="C:plasma membrane"/>
    <property type="evidence" value="ECO:0007669"/>
    <property type="project" value="UniProtKB-SubCell"/>
</dbReference>
<sequence>MRTPGRDDTTWLRASLLVLLLVAGLVVALTVELPDVDVVRRWLDDVGGAGWAGLVGGVGLVLMAPVPRTAVSVLLGLVAGFVPGLLVALAGAMLAALGSFGLARWLGRAAVTRLAGPRLARLDRLLVDRGFVSLLVGRLLPVVPFVVLSYGSGLTAMRLLPYLAATALGILPSTVVQVGVGASAPALVSGVTAAVALPLVALAVAGALWFRRRRAGVSPS</sequence>
<evidence type="ECO:0000256" key="4">
    <source>
        <dbReference type="ARBA" id="ARBA00022692"/>
    </source>
</evidence>
<dbReference type="STRING" id="1550231.SAMN05660662_2447"/>
<keyword evidence="5 7" id="KW-1133">Transmembrane helix</keyword>
<feature type="transmembrane region" description="Helical" evidence="7">
    <location>
        <begin position="46"/>
        <end position="66"/>
    </location>
</feature>
<keyword evidence="10" id="KW-1185">Reference proteome</keyword>
<feature type="transmembrane region" description="Helical" evidence="7">
    <location>
        <begin position="131"/>
        <end position="152"/>
    </location>
</feature>
<dbReference type="PANTHER" id="PTHR12677">
    <property type="entry name" value="GOLGI APPARATUS MEMBRANE PROTEIN TVP38-RELATED"/>
    <property type="match status" value="1"/>
</dbReference>
<dbReference type="Pfam" id="PF09335">
    <property type="entry name" value="VTT_dom"/>
    <property type="match status" value="1"/>
</dbReference>
<organism evidence="9 10">
    <name type="scientific">Blastococcus aurantiacus</name>
    <dbReference type="NCBI Taxonomy" id="1550231"/>
    <lineage>
        <taxon>Bacteria</taxon>
        <taxon>Bacillati</taxon>
        <taxon>Actinomycetota</taxon>
        <taxon>Actinomycetes</taxon>
        <taxon>Geodermatophilales</taxon>
        <taxon>Geodermatophilaceae</taxon>
        <taxon>Blastococcus</taxon>
    </lineage>
</organism>
<keyword evidence="4 7" id="KW-0812">Transmembrane</keyword>
<name>A0A1G7LPY3_9ACTN</name>
<dbReference type="RefSeq" id="WP_091766653.1">
    <property type="nucleotide sequence ID" value="NZ_FNBT01000004.1"/>
</dbReference>
<comment type="subcellular location">
    <subcellularLocation>
        <location evidence="1 7">Cell membrane</location>
        <topology evidence="1 7">Multi-pass membrane protein</topology>
    </subcellularLocation>
</comment>
<proteinExistence type="inferred from homology"/>
<evidence type="ECO:0000256" key="3">
    <source>
        <dbReference type="ARBA" id="ARBA00022475"/>
    </source>
</evidence>
<evidence type="ECO:0000256" key="5">
    <source>
        <dbReference type="ARBA" id="ARBA00022989"/>
    </source>
</evidence>
<protein>
    <recommendedName>
        <fullName evidence="7">TVP38/TMEM64 family membrane protein</fullName>
    </recommendedName>
</protein>
<dbReference type="InterPro" id="IPR015414">
    <property type="entry name" value="TMEM64"/>
</dbReference>
<feature type="domain" description="VTT" evidence="8">
    <location>
        <begin position="66"/>
        <end position="182"/>
    </location>
</feature>
<accession>A0A1G7LPY3</accession>
<comment type="similarity">
    <text evidence="2 7">Belongs to the TVP38/TMEM64 family.</text>
</comment>
<feature type="transmembrane region" description="Helical" evidence="7">
    <location>
        <begin position="186"/>
        <end position="210"/>
    </location>
</feature>